<dbReference type="RefSeq" id="WP_163916898.1">
    <property type="nucleotide sequence ID" value="NZ_JAAGWD010000011.1"/>
</dbReference>
<dbReference type="AlphaFoldDB" id="A0A6B3LS03"/>
<keyword evidence="1" id="KW-0732">Signal</keyword>
<evidence type="ECO:0000313" key="2">
    <source>
        <dbReference type="EMBL" id="NEM99612.1"/>
    </source>
</evidence>
<dbReference type="Proteomes" id="UP000474777">
    <property type="component" value="Unassembled WGS sequence"/>
</dbReference>
<evidence type="ECO:0000313" key="3">
    <source>
        <dbReference type="Proteomes" id="UP000474777"/>
    </source>
</evidence>
<organism evidence="2 3">
    <name type="scientific">Pontibacter burrus</name>
    <dbReference type="NCBI Taxonomy" id="2704466"/>
    <lineage>
        <taxon>Bacteria</taxon>
        <taxon>Pseudomonadati</taxon>
        <taxon>Bacteroidota</taxon>
        <taxon>Cytophagia</taxon>
        <taxon>Cytophagales</taxon>
        <taxon>Hymenobacteraceae</taxon>
        <taxon>Pontibacter</taxon>
    </lineage>
</organism>
<proteinExistence type="predicted"/>
<protein>
    <recommendedName>
        <fullName evidence="4">S9 family peptidase</fullName>
    </recommendedName>
</protein>
<dbReference type="SUPFAM" id="SSF82171">
    <property type="entry name" value="DPP6 N-terminal domain-like"/>
    <property type="match status" value="1"/>
</dbReference>
<feature type="signal peptide" evidence="1">
    <location>
        <begin position="1"/>
        <end position="19"/>
    </location>
</feature>
<sequence length="482" mass="54743">MRTLLFILVLSLLSATTIAQSRTRGTMPFEYHPDLSEDRYNQRITNKTIPTGPEEFVILSRKADGSYAVEKYQARLKQQWSTVIPLTNAQTVYAFYTTKDAAMVVAYQKDGANQQLYGYYIDLASGALKNKQVLLESPVTNREPGVAFSQDGSRLLVYDFKSDSNYKIRSINGSLFDGRLAKLKDVNYNLNDLRDILSVDIQVSNNGDQYISLISDNMNRLTVRRYTPNDPKAKVMSVLVGGVFDGRKVYIMDSRFKLMADNQLYGAVITAEEASGLYHSLKAVKFDFENEDMVFADEFRFTADFLGKVNDLNKTDQNKPKRFSDIYLTDLLKTDDDKLLVLAEKKYTMGGKSSPYFAKEMLLFAYTEYMGADWNSVLMKHQEAPAEDAFSGISYSAYLNGKTLSLLTLEELNGKYDLYLRQIDTKTGQTSEPKGVRLNVANDKELAYVKDFTAWFSDKDVSVVVRPKKRDASLKLYHIQLK</sequence>
<evidence type="ECO:0000256" key="1">
    <source>
        <dbReference type="SAM" id="SignalP"/>
    </source>
</evidence>
<accession>A0A6B3LS03</accession>
<dbReference type="EMBL" id="JAAGWD010000011">
    <property type="protein sequence ID" value="NEM99612.1"/>
    <property type="molecule type" value="Genomic_DNA"/>
</dbReference>
<evidence type="ECO:0008006" key="4">
    <source>
        <dbReference type="Google" id="ProtNLM"/>
    </source>
</evidence>
<feature type="chain" id="PRO_5025442290" description="S9 family peptidase" evidence="1">
    <location>
        <begin position="20"/>
        <end position="482"/>
    </location>
</feature>
<keyword evidence="3" id="KW-1185">Reference proteome</keyword>
<reference evidence="2 3" key="1">
    <citation type="submission" date="2020-02" db="EMBL/GenBank/DDBJ databases">
        <authorList>
            <person name="Kim M.K."/>
        </authorList>
    </citation>
    <scope>NUCLEOTIDE SEQUENCE [LARGE SCALE GENOMIC DNA]</scope>
    <source>
        <strain evidence="2 3">BT327</strain>
    </source>
</reference>
<name>A0A6B3LS03_9BACT</name>
<gene>
    <name evidence="2" type="ORF">GXP69_18080</name>
</gene>
<comment type="caution">
    <text evidence="2">The sequence shown here is derived from an EMBL/GenBank/DDBJ whole genome shotgun (WGS) entry which is preliminary data.</text>
</comment>